<organism evidence="2 3">
    <name type="scientific">Corallincola holothuriorum</name>
    <dbReference type="NCBI Taxonomy" id="2282215"/>
    <lineage>
        <taxon>Bacteria</taxon>
        <taxon>Pseudomonadati</taxon>
        <taxon>Pseudomonadota</taxon>
        <taxon>Gammaproteobacteria</taxon>
        <taxon>Alteromonadales</taxon>
        <taxon>Psychromonadaceae</taxon>
        <taxon>Corallincola</taxon>
    </lineage>
</organism>
<evidence type="ECO:0000256" key="1">
    <source>
        <dbReference type="SAM" id="Phobius"/>
    </source>
</evidence>
<sequence length="280" mass="30685">MAIAQAKLIVPRTPRMRRGFTLIEMIVTILLLAILSAGITRFIEIGSEIYVDVAAREQLLSESRFVLERITRDIRSAVPNSVRVRSGAVSGAQVQCLELLPLRGSASYIDLPVLTAAAQAQVIKINNYSFSSGDQMLVYPLLTDHVYANSGRRHTVTAISDVSGEEDLQQIDFAAATQFAADSPGKRFYLAAQPLSYCVRNGSVYLHLNYGYQSSQPLFASGGLLMATQVSNNLIAEPVFRFAGATLNRNALVIVRLRLTRVDDAETLAYNHEVQVPNVP</sequence>
<evidence type="ECO:0000313" key="2">
    <source>
        <dbReference type="EMBL" id="RCU49834.1"/>
    </source>
</evidence>
<keyword evidence="3" id="KW-1185">Reference proteome</keyword>
<protein>
    <submittedName>
        <fullName evidence="2">Prepilin-type N-terminal cleavage/methylation domain-containing protein</fullName>
    </submittedName>
</protein>
<keyword evidence="1" id="KW-1133">Transmembrane helix</keyword>
<keyword evidence="1" id="KW-0812">Transmembrane</keyword>
<dbReference type="Proteomes" id="UP000252558">
    <property type="component" value="Unassembled WGS sequence"/>
</dbReference>
<accession>A0A368NJM4</accession>
<dbReference type="NCBIfam" id="TIGR02532">
    <property type="entry name" value="IV_pilin_GFxxxE"/>
    <property type="match status" value="1"/>
</dbReference>
<proteinExistence type="predicted"/>
<dbReference type="EMBL" id="QPID01000005">
    <property type="protein sequence ID" value="RCU49834.1"/>
    <property type="molecule type" value="Genomic_DNA"/>
</dbReference>
<comment type="caution">
    <text evidence="2">The sequence shown here is derived from an EMBL/GenBank/DDBJ whole genome shotgun (WGS) entry which is preliminary data.</text>
</comment>
<dbReference type="RefSeq" id="WP_114338120.1">
    <property type="nucleotide sequence ID" value="NZ_QPID01000005.1"/>
</dbReference>
<dbReference type="Pfam" id="PF07963">
    <property type="entry name" value="N_methyl"/>
    <property type="match status" value="1"/>
</dbReference>
<dbReference type="OrthoDB" id="9788802at2"/>
<keyword evidence="1" id="KW-0472">Membrane</keyword>
<dbReference type="InterPro" id="IPR012902">
    <property type="entry name" value="N_methyl_site"/>
</dbReference>
<feature type="transmembrane region" description="Helical" evidence="1">
    <location>
        <begin position="20"/>
        <end position="39"/>
    </location>
</feature>
<reference evidence="2 3" key="1">
    <citation type="submission" date="2018-07" db="EMBL/GenBank/DDBJ databases">
        <title>Corallincola holothuriorum sp. nov., a new facultative anaerobe isolated from sea cucumber Apostichopus japonicus.</title>
        <authorList>
            <person name="Xia H."/>
        </authorList>
    </citation>
    <scope>NUCLEOTIDE SEQUENCE [LARGE SCALE GENOMIC DNA]</scope>
    <source>
        <strain evidence="2 3">C4</strain>
    </source>
</reference>
<evidence type="ECO:0000313" key="3">
    <source>
        <dbReference type="Proteomes" id="UP000252558"/>
    </source>
</evidence>
<dbReference type="PROSITE" id="PS00409">
    <property type="entry name" value="PROKAR_NTER_METHYL"/>
    <property type="match status" value="1"/>
</dbReference>
<dbReference type="AlphaFoldDB" id="A0A368NJM4"/>
<name>A0A368NJM4_9GAMM</name>
<gene>
    <name evidence="2" type="ORF">DU002_09360</name>
</gene>